<dbReference type="KEGG" id="mflg:ABS361_13855"/>
<feature type="chain" id="PRO_5043571602" evidence="1">
    <location>
        <begin position="30"/>
        <end position="444"/>
    </location>
</feature>
<dbReference type="Pfam" id="PF05193">
    <property type="entry name" value="Peptidase_M16_C"/>
    <property type="match status" value="1"/>
</dbReference>
<evidence type="ECO:0000313" key="4">
    <source>
        <dbReference type="EMBL" id="XBY43182.1"/>
    </source>
</evidence>
<feature type="domain" description="Peptidase M16 C-terminal" evidence="3">
    <location>
        <begin position="201"/>
        <end position="374"/>
    </location>
</feature>
<organism evidence="4">
    <name type="scientific">Methyloraptor flagellatus</name>
    <dbReference type="NCBI Taxonomy" id="3162530"/>
    <lineage>
        <taxon>Bacteria</taxon>
        <taxon>Pseudomonadati</taxon>
        <taxon>Pseudomonadota</taxon>
        <taxon>Alphaproteobacteria</taxon>
        <taxon>Hyphomicrobiales</taxon>
        <taxon>Ancalomicrobiaceae</taxon>
        <taxon>Methyloraptor</taxon>
    </lineage>
</organism>
<dbReference type="InterPro" id="IPR007863">
    <property type="entry name" value="Peptidase_M16_C"/>
</dbReference>
<dbReference type="SUPFAM" id="SSF63411">
    <property type="entry name" value="LuxS/MPP-like metallohydrolase"/>
    <property type="match status" value="2"/>
</dbReference>
<dbReference type="InterPro" id="IPR011765">
    <property type="entry name" value="Pept_M16_N"/>
</dbReference>
<gene>
    <name evidence="4" type="ORF">ABS361_13855</name>
</gene>
<dbReference type="InterPro" id="IPR011249">
    <property type="entry name" value="Metalloenz_LuxS/M16"/>
</dbReference>
<accession>A0AAU7X8D6</accession>
<dbReference type="Gene3D" id="3.30.830.10">
    <property type="entry name" value="Metalloenzyme, LuxS/M16 peptidase-like"/>
    <property type="match status" value="2"/>
</dbReference>
<feature type="domain" description="Peptidase M16 N-terminal" evidence="2">
    <location>
        <begin position="60"/>
        <end position="159"/>
    </location>
</feature>
<sequence length="444" mass="47706">MTFHSIFTRPPRALVAAVLAVGVLTGVSAAPAAATTIQRVVSPGGIEAWLVEEHTVPLIALNFAFKGGSSQDPDGKEGVANLVSTLMDEGAGDMTGQQFQTALDDISAEMSFEDGRDRFYGQMKMMAETKDKAFDLLALSLNKPRFDADAIERMRRQAIAGARRELKDPDAVAGHLFGRTVFGNHPYGRLSSGSEQSIQAITADDVRSFHRNTFARDGLKVAVVGAIDAKTLAPLLDKLFAGLPDKGSLKEVPEAKLALGATVADTMAIPQATVRFGTEGLKRRDADFQAAYVMNHILGGGTFSSWLYTEVREKRGLAYTISTGLAPFEHAGLFVGGVGTRADKVGETIGIIKEQLKRMAEQGPTQEELDKAKEYIIGSYALRFDTSDKIAGQLLAIQIDDLGIDYIDKRNDQISAVTLADVKRVAKRILSNPVTFVTVGPSAS</sequence>
<dbReference type="EMBL" id="CP158568">
    <property type="protein sequence ID" value="XBY43182.1"/>
    <property type="molecule type" value="Genomic_DNA"/>
</dbReference>
<feature type="signal peptide" evidence="1">
    <location>
        <begin position="1"/>
        <end position="29"/>
    </location>
</feature>
<name>A0AAU7X8D6_9HYPH</name>
<keyword evidence="1" id="KW-0732">Signal</keyword>
<reference evidence="4" key="1">
    <citation type="submission" date="2024-06" db="EMBL/GenBank/DDBJ databases">
        <title>Methylostella associata gen. nov., sp. nov., a novel Ancalomicrobiaceae-affiliated facultatively methylotrophic bacteria that feed on methanotrophs of the genus Methylococcus.</title>
        <authorList>
            <person name="Saltykova V."/>
            <person name="Danilova O.V."/>
            <person name="Oshkin I.Y."/>
            <person name="Belova S.E."/>
            <person name="Pimenov N.V."/>
            <person name="Dedysh S.N."/>
        </authorList>
    </citation>
    <scope>NUCLEOTIDE SEQUENCE</scope>
    <source>
        <strain evidence="4">S20</strain>
    </source>
</reference>
<evidence type="ECO:0000259" key="2">
    <source>
        <dbReference type="Pfam" id="PF00675"/>
    </source>
</evidence>
<dbReference type="RefSeq" id="WP_407048282.1">
    <property type="nucleotide sequence ID" value="NZ_CP158568.1"/>
</dbReference>
<evidence type="ECO:0000256" key="1">
    <source>
        <dbReference type="SAM" id="SignalP"/>
    </source>
</evidence>
<evidence type="ECO:0000259" key="3">
    <source>
        <dbReference type="Pfam" id="PF05193"/>
    </source>
</evidence>
<dbReference type="AlphaFoldDB" id="A0AAU7X8D6"/>
<protein>
    <submittedName>
        <fullName evidence="4">Pitrilysin family protein</fullName>
    </submittedName>
</protein>
<dbReference type="Pfam" id="PF00675">
    <property type="entry name" value="Peptidase_M16"/>
    <property type="match status" value="1"/>
</dbReference>
<dbReference type="GO" id="GO:0046872">
    <property type="term" value="F:metal ion binding"/>
    <property type="evidence" value="ECO:0007669"/>
    <property type="project" value="InterPro"/>
</dbReference>
<dbReference type="InterPro" id="IPR050361">
    <property type="entry name" value="MPP/UQCRC_Complex"/>
</dbReference>
<dbReference type="PANTHER" id="PTHR11851">
    <property type="entry name" value="METALLOPROTEASE"/>
    <property type="match status" value="1"/>
</dbReference>
<dbReference type="PANTHER" id="PTHR11851:SF224">
    <property type="entry name" value="PROCESSING PROTEASE"/>
    <property type="match status" value="1"/>
</dbReference>
<proteinExistence type="predicted"/>